<name>A0A2A6BH04_PRIPA</name>
<organism evidence="1 2">
    <name type="scientific">Pristionchus pacificus</name>
    <name type="common">Parasitic nematode worm</name>
    <dbReference type="NCBI Taxonomy" id="54126"/>
    <lineage>
        <taxon>Eukaryota</taxon>
        <taxon>Metazoa</taxon>
        <taxon>Ecdysozoa</taxon>
        <taxon>Nematoda</taxon>
        <taxon>Chromadorea</taxon>
        <taxon>Rhabditida</taxon>
        <taxon>Rhabditina</taxon>
        <taxon>Diplogasteromorpha</taxon>
        <taxon>Diplogasteroidea</taxon>
        <taxon>Neodiplogasteridae</taxon>
        <taxon>Pristionchus</taxon>
    </lineage>
</organism>
<accession>A0A8R1Z190</accession>
<reference evidence="1" key="2">
    <citation type="submission" date="2022-06" db="UniProtKB">
        <authorList>
            <consortium name="EnsemblMetazoa"/>
        </authorList>
    </citation>
    <scope>IDENTIFICATION</scope>
    <source>
        <strain evidence="1">PS312</strain>
    </source>
</reference>
<accession>A0A2A6BH04</accession>
<protein>
    <submittedName>
        <fullName evidence="1">Uncharacterized protein</fullName>
    </submittedName>
</protein>
<reference evidence="2" key="1">
    <citation type="journal article" date="2008" name="Nat. Genet.">
        <title>The Pristionchus pacificus genome provides a unique perspective on nematode lifestyle and parasitism.</title>
        <authorList>
            <person name="Dieterich C."/>
            <person name="Clifton S.W."/>
            <person name="Schuster L.N."/>
            <person name="Chinwalla A."/>
            <person name="Delehaunty K."/>
            <person name="Dinkelacker I."/>
            <person name="Fulton L."/>
            <person name="Fulton R."/>
            <person name="Godfrey J."/>
            <person name="Minx P."/>
            <person name="Mitreva M."/>
            <person name="Roeseler W."/>
            <person name="Tian H."/>
            <person name="Witte H."/>
            <person name="Yang S.P."/>
            <person name="Wilson R.K."/>
            <person name="Sommer R.J."/>
        </authorList>
    </citation>
    <scope>NUCLEOTIDE SEQUENCE [LARGE SCALE GENOMIC DNA]</scope>
    <source>
        <strain evidence="2">PS312</strain>
    </source>
</reference>
<dbReference type="AlphaFoldDB" id="A0A2A6BH04"/>
<gene>
    <name evidence="1" type="primary">WBGene00281826</name>
</gene>
<dbReference type="Proteomes" id="UP000005239">
    <property type="component" value="Unassembled WGS sequence"/>
</dbReference>
<proteinExistence type="predicted"/>
<keyword evidence="2" id="KW-1185">Reference proteome</keyword>
<dbReference type="EnsemblMetazoa" id="PPA43457.1">
    <property type="protein sequence ID" value="PPA43457.1"/>
    <property type="gene ID" value="WBGene00281826"/>
</dbReference>
<evidence type="ECO:0000313" key="2">
    <source>
        <dbReference type="Proteomes" id="UP000005239"/>
    </source>
</evidence>
<sequence>MHLFILILSSLILLVSSKGEVIGHWRGRFFTQEHIAGFKHIQASAIIRQLGRLHGSINLAGPNQQAGIYVYGIYGISMPGHLLSQRDAEVSAQGEIAISYALVSVPFTSLTRPEENTRLNSENY</sequence>
<evidence type="ECO:0000313" key="1">
    <source>
        <dbReference type="EnsemblMetazoa" id="PPA43457.1"/>
    </source>
</evidence>